<reference evidence="1" key="1">
    <citation type="submission" date="2014-11" db="EMBL/GenBank/DDBJ databases">
        <authorList>
            <person name="Amaro Gonzalez C."/>
        </authorList>
    </citation>
    <scope>NUCLEOTIDE SEQUENCE</scope>
</reference>
<reference evidence="1" key="2">
    <citation type="journal article" date="2015" name="Fish Shellfish Immunol.">
        <title>Early steps in the European eel (Anguilla anguilla)-Vibrio vulnificus interaction in the gills: Role of the RtxA13 toxin.</title>
        <authorList>
            <person name="Callol A."/>
            <person name="Pajuelo D."/>
            <person name="Ebbesson L."/>
            <person name="Teles M."/>
            <person name="MacKenzie S."/>
            <person name="Amaro C."/>
        </authorList>
    </citation>
    <scope>NUCLEOTIDE SEQUENCE</scope>
</reference>
<dbReference type="AlphaFoldDB" id="A0A0E9XEF3"/>
<dbReference type="EMBL" id="GBXM01007450">
    <property type="protein sequence ID" value="JAI01128.1"/>
    <property type="molecule type" value="Transcribed_RNA"/>
</dbReference>
<accession>A0A0E9XEF3</accession>
<evidence type="ECO:0000313" key="1">
    <source>
        <dbReference type="EMBL" id="JAI01128.1"/>
    </source>
</evidence>
<sequence length="63" mass="7252">MCVLDLLQILSQDGKFIIMMAHIPMSSFYSHHFGKCEMNFFINFSMLSHTNLTCVLAGNIYVF</sequence>
<name>A0A0E9XEF3_ANGAN</name>
<protein>
    <submittedName>
        <fullName evidence="1">Uncharacterized protein</fullName>
    </submittedName>
</protein>
<proteinExistence type="predicted"/>
<organism evidence="1">
    <name type="scientific">Anguilla anguilla</name>
    <name type="common">European freshwater eel</name>
    <name type="synonym">Muraena anguilla</name>
    <dbReference type="NCBI Taxonomy" id="7936"/>
    <lineage>
        <taxon>Eukaryota</taxon>
        <taxon>Metazoa</taxon>
        <taxon>Chordata</taxon>
        <taxon>Craniata</taxon>
        <taxon>Vertebrata</taxon>
        <taxon>Euteleostomi</taxon>
        <taxon>Actinopterygii</taxon>
        <taxon>Neopterygii</taxon>
        <taxon>Teleostei</taxon>
        <taxon>Anguilliformes</taxon>
        <taxon>Anguillidae</taxon>
        <taxon>Anguilla</taxon>
    </lineage>
</organism>